<dbReference type="SUPFAM" id="SSF53756">
    <property type="entry name" value="UDP-Glycosyltransferase/glycogen phosphorylase"/>
    <property type="match status" value="1"/>
</dbReference>
<evidence type="ECO:0000259" key="1">
    <source>
        <dbReference type="Pfam" id="PF00534"/>
    </source>
</evidence>
<evidence type="ECO:0000313" key="3">
    <source>
        <dbReference type="EMBL" id="MBZ0059995.1"/>
    </source>
</evidence>
<dbReference type="CDD" id="cd03801">
    <property type="entry name" value="GT4_PimA-like"/>
    <property type="match status" value="1"/>
</dbReference>
<dbReference type="InterPro" id="IPR001296">
    <property type="entry name" value="Glyco_trans_1"/>
</dbReference>
<gene>
    <name evidence="3" type="ORF">ITX56_19775</name>
</gene>
<dbReference type="InterPro" id="IPR028098">
    <property type="entry name" value="Glyco_trans_4-like_N"/>
</dbReference>
<feature type="domain" description="Glycosyl transferase family 1" evidence="1">
    <location>
        <begin position="174"/>
        <end position="337"/>
    </location>
</feature>
<dbReference type="InterPro" id="IPR050194">
    <property type="entry name" value="Glycosyltransferase_grp1"/>
</dbReference>
<feature type="domain" description="Glycosyltransferase subfamily 4-like N-terminal" evidence="2">
    <location>
        <begin position="13"/>
        <end position="167"/>
    </location>
</feature>
<keyword evidence="4" id="KW-1185">Reference proteome</keyword>
<comment type="caution">
    <text evidence="3">The sequence shown here is derived from an EMBL/GenBank/DDBJ whole genome shotgun (WGS) entry which is preliminary data.</text>
</comment>
<proteinExistence type="predicted"/>
<dbReference type="PANTHER" id="PTHR45947">
    <property type="entry name" value="SULFOQUINOVOSYL TRANSFERASE SQD2"/>
    <property type="match status" value="1"/>
</dbReference>
<evidence type="ECO:0000259" key="2">
    <source>
        <dbReference type="Pfam" id="PF13439"/>
    </source>
</evidence>
<dbReference type="RefSeq" id="WP_223075512.1">
    <property type="nucleotide sequence ID" value="NZ_JADMNK010000013.1"/>
</dbReference>
<dbReference type="Pfam" id="PF00534">
    <property type="entry name" value="Glycos_transf_1"/>
    <property type="match status" value="1"/>
</dbReference>
<dbReference type="EMBL" id="JADMNK010000013">
    <property type="protein sequence ID" value="MBZ0059995.1"/>
    <property type="molecule type" value="Genomic_DNA"/>
</dbReference>
<organism evidence="3 4">
    <name type="scientific">Leclercia barmai</name>
    <dbReference type="NCBI Taxonomy" id="2785629"/>
    <lineage>
        <taxon>Bacteria</taxon>
        <taxon>Pseudomonadati</taxon>
        <taxon>Pseudomonadota</taxon>
        <taxon>Gammaproteobacteria</taxon>
        <taxon>Enterobacterales</taxon>
        <taxon>Enterobacteriaceae</taxon>
        <taxon>Leclercia</taxon>
    </lineage>
</organism>
<dbReference type="Pfam" id="PF13439">
    <property type="entry name" value="Glyco_transf_4"/>
    <property type="match status" value="1"/>
</dbReference>
<reference evidence="3 4" key="1">
    <citation type="submission" date="2020-11" db="EMBL/GenBank/DDBJ databases">
        <title>Draft Genome of Enterobacter sp. strain EMC7.</title>
        <authorList>
            <person name="Barman P."/>
            <person name="Sinha S."/>
            <person name="Sen S."/>
            <person name="Chakraborty R."/>
        </authorList>
    </citation>
    <scope>NUCLEOTIDE SEQUENCE [LARGE SCALE GENOMIC DNA]</scope>
    <source>
        <strain evidence="3 4">EMC7</strain>
    </source>
</reference>
<protein>
    <submittedName>
        <fullName evidence="3">Glycosyltransferase family 4 protein</fullName>
    </submittedName>
</protein>
<dbReference type="Gene3D" id="3.40.50.2000">
    <property type="entry name" value="Glycogen Phosphorylase B"/>
    <property type="match status" value="2"/>
</dbReference>
<dbReference type="Proteomes" id="UP000706580">
    <property type="component" value="Unassembled WGS sequence"/>
</dbReference>
<name>A0ABS7S0B0_9ENTR</name>
<evidence type="ECO:0000313" key="4">
    <source>
        <dbReference type="Proteomes" id="UP000706580"/>
    </source>
</evidence>
<accession>A0ABS7S0B0</accession>
<sequence>MHIVHTEADGGKGGQPLRIINESHGMIQRGHQVTILCPESAPLHALARDAGLTVVTMPLRRKNLHNLQQLRGWLKANRHSVDVINSHNSADTWLVALANLTLSNPVPLVRTRHASGVPRNNWTTRWLFRKACAHIVTTGEALRQQMADIGVPMAQSTSVPSGVDTRRFHPADKQQARAHCGLSQEDFWLGVVSHLRPNKGHSVLLRALAAIDNPHIKLAIVGEGPHKATLEQEIVAQGLQERVVMAGHRSDPERWFPAFDIALSPSHDMEGVPQGVLQSLASRIATIATDAGGTADAVINGQTGMLIAQRDEAALREAIMKLYEDALLRETLAQQGYDYLCSHFTRECMLESMEKVFSTAAQRSSSR</sequence>
<dbReference type="PANTHER" id="PTHR45947:SF3">
    <property type="entry name" value="SULFOQUINOVOSYL TRANSFERASE SQD2"/>
    <property type="match status" value="1"/>
</dbReference>